<evidence type="ECO:0000256" key="1">
    <source>
        <dbReference type="ARBA" id="ARBA00022603"/>
    </source>
</evidence>
<evidence type="ECO:0000313" key="4">
    <source>
        <dbReference type="EMBL" id="EUD12689.1"/>
    </source>
</evidence>
<evidence type="ECO:0000259" key="3">
    <source>
        <dbReference type="Pfam" id="PF05175"/>
    </source>
</evidence>
<accession>A0AAV3MBD7</accession>
<organism evidence="4 5">
    <name type="scientific">Providencia alcalifaciens 205/92</name>
    <dbReference type="NCBI Taxonomy" id="1256988"/>
    <lineage>
        <taxon>Bacteria</taxon>
        <taxon>Pseudomonadati</taxon>
        <taxon>Pseudomonadota</taxon>
        <taxon>Gammaproteobacteria</taxon>
        <taxon>Enterobacterales</taxon>
        <taxon>Morganellaceae</taxon>
        <taxon>Providencia</taxon>
    </lineage>
</organism>
<dbReference type="GO" id="GO:0032259">
    <property type="term" value="P:methylation"/>
    <property type="evidence" value="ECO:0007669"/>
    <property type="project" value="UniProtKB-KW"/>
</dbReference>
<dbReference type="AlphaFoldDB" id="A0AAV3MBD7"/>
<evidence type="ECO:0000256" key="2">
    <source>
        <dbReference type="ARBA" id="ARBA00022691"/>
    </source>
</evidence>
<protein>
    <submittedName>
        <fullName evidence="4">Methyltransferase small domain protein</fullName>
    </submittedName>
</protein>
<dbReference type="InterPro" id="IPR029063">
    <property type="entry name" value="SAM-dependent_MTases_sf"/>
</dbReference>
<dbReference type="SUPFAM" id="SSF53335">
    <property type="entry name" value="S-adenosyl-L-methionine-dependent methyltransferases"/>
    <property type="match status" value="1"/>
</dbReference>
<comment type="caution">
    <text evidence="4">The sequence shown here is derived from an EMBL/GenBank/DDBJ whole genome shotgun (WGS) entry which is preliminary data.</text>
</comment>
<keyword evidence="2" id="KW-0949">S-adenosyl-L-methionine</keyword>
<evidence type="ECO:0000313" key="5">
    <source>
        <dbReference type="Proteomes" id="UP000022311"/>
    </source>
</evidence>
<feature type="domain" description="Methyltransferase small" evidence="3">
    <location>
        <begin position="41"/>
        <end position="166"/>
    </location>
</feature>
<name>A0AAV3MBD7_9GAMM</name>
<gene>
    <name evidence="4" type="ORF">HMPREF1563_2339</name>
</gene>
<reference evidence="4 5" key="1">
    <citation type="submission" date="2014-01" db="EMBL/GenBank/DDBJ databases">
        <authorList>
            <person name="Durkin A.S."/>
            <person name="McCorrison J."/>
            <person name="Torralba M."/>
            <person name="Gillis M."/>
            <person name="Haft D.H."/>
            <person name="Methe B."/>
            <person name="Sutton G."/>
            <person name="Nelson K.E."/>
        </authorList>
    </citation>
    <scope>NUCLEOTIDE SEQUENCE [LARGE SCALE GENOMIC DNA]</scope>
    <source>
        <strain evidence="4 5">205/92</strain>
    </source>
</reference>
<dbReference type="Gene3D" id="3.40.50.150">
    <property type="entry name" value="Vaccinia Virus protein VP39"/>
    <property type="match status" value="1"/>
</dbReference>
<dbReference type="InterPro" id="IPR007848">
    <property type="entry name" value="Small_mtfrase_dom"/>
</dbReference>
<dbReference type="GO" id="GO:0008168">
    <property type="term" value="F:methyltransferase activity"/>
    <property type="evidence" value="ECO:0007669"/>
    <property type="project" value="UniProtKB-KW"/>
</dbReference>
<dbReference type="CDD" id="cd02440">
    <property type="entry name" value="AdoMet_MTases"/>
    <property type="match status" value="1"/>
</dbReference>
<dbReference type="EMBL" id="JALD01000005">
    <property type="protein sequence ID" value="EUD12689.1"/>
    <property type="molecule type" value="Genomic_DNA"/>
</dbReference>
<sequence length="185" mass="21510">MIASFFSQKNHYQLYIKNFIASPASMGTVMPSSRWLCYAIVSNIDWRNCIKIAEIGAGNGVMTRYIANEIPEKSSLELYEINRDFIAILNQIEDPRVTVKPCSAEYLRGDYDLIISGLPFLSLHKKTSMRILKKVRQSLLKNHGRLVLFQYTQGCERLFSRYFSFTKERVYRNFPPAWVYTCVPK</sequence>
<dbReference type="Proteomes" id="UP000022311">
    <property type="component" value="Unassembled WGS sequence"/>
</dbReference>
<dbReference type="RefSeq" id="WP_006658269.1">
    <property type="nucleotide sequence ID" value="NZ_JALD01000005.1"/>
</dbReference>
<proteinExistence type="predicted"/>
<dbReference type="GeneID" id="57291353"/>
<dbReference type="Pfam" id="PF05175">
    <property type="entry name" value="MTS"/>
    <property type="match status" value="1"/>
</dbReference>
<keyword evidence="1 4" id="KW-0489">Methyltransferase</keyword>
<keyword evidence="1 4" id="KW-0808">Transferase</keyword>